<reference evidence="9" key="2">
    <citation type="submission" date="2021-04" db="EMBL/GenBank/DDBJ databases">
        <authorList>
            <person name="Gilroy R."/>
        </authorList>
    </citation>
    <scope>NUCLEOTIDE SEQUENCE</scope>
    <source>
        <strain evidence="9">ChiHjej13B12-4958</strain>
    </source>
</reference>
<dbReference type="AlphaFoldDB" id="A0A9D2QFA5"/>
<dbReference type="InterPro" id="IPR018910">
    <property type="entry name" value="LpqB_C"/>
</dbReference>
<dbReference type="Pfam" id="PF10647">
    <property type="entry name" value="Gmad1"/>
    <property type="match status" value="1"/>
</dbReference>
<feature type="signal peptide" evidence="7">
    <location>
        <begin position="1"/>
        <end position="26"/>
    </location>
</feature>
<evidence type="ECO:0000256" key="7">
    <source>
        <dbReference type="SAM" id="SignalP"/>
    </source>
</evidence>
<dbReference type="InterPro" id="IPR023959">
    <property type="entry name" value="LpqB"/>
</dbReference>
<keyword evidence="2 7" id="KW-0732">Signal</keyword>
<keyword evidence="5" id="KW-0449">Lipoprotein</keyword>
<dbReference type="Proteomes" id="UP000823858">
    <property type="component" value="Unassembled WGS sequence"/>
</dbReference>
<keyword evidence="1" id="KW-1003">Cell membrane</keyword>
<keyword evidence="4" id="KW-0564">Palmitate</keyword>
<evidence type="ECO:0000256" key="6">
    <source>
        <dbReference type="HAMAP-Rule" id="MF_01373"/>
    </source>
</evidence>
<evidence type="ECO:0000256" key="5">
    <source>
        <dbReference type="ARBA" id="ARBA00023288"/>
    </source>
</evidence>
<dbReference type="SUPFAM" id="SSF69322">
    <property type="entry name" value="Tricorn protease domain 2"/>
    <property type="match status" value="1"/>
</dbReference>
<comment type="subcellular location">
    <subcellularLocation>
        <location evidence="6">Cell membrane</location>
        <topology evidence="6">Lipid-anchor</topology>
    </subcellularLocation>
</comment>
<name>A0A9D2QFA5_9CORY</name>
<feature type="chain" id="PRO_5038492091" description="Lipoprotein LpqB" evidence="7">
    <location>
        <begin position="27"/>
        <end position="580"/>
    </location>
</feature>
<evidence type="ECO:0000256" key="1">
    <source>
        <dbReference type="ARBA" id="ARBA00022475"/>
    </source>
</evidence>
<dbReference type="Pfam" id="PF25976">
    <property type="entry name" value="LpqB_N"/>
    <property type="match status" value="1"/>
</dbReference>
<dbReference type="EMBL" id="DWVP01000014">
    <property type="protein sequence ID" value="HJC84982.1"/>
    <property type="molecule type" value="Genomic_DNA"/>
</dbReference>
<comment type="similarity">
    <text evidence="6">Belongs to the LpqB lipoprotein family.</text>
</comment>
<evidence type="ECO:0000313" key="10">
    <source>
        <dbReference type="Proteomes" id="UP000823858"/>
    </source>
</evidence>
<reference evidence="9" key="1">
    <citation type="journal article" date="2021" name="PeerJ">
        <title>Extensive microbial diversity within the chicken gut microbiome revealed by metagenomics and culture.</title>
        <authorList>
            <person name="Gilroy R."/>
            <person name="Ravi A."/>
            <person name="Getino M."/>
            <person name="Pursley I."/>
            <person name="Horton D.L."/>
            <person name="Alikhan N.F."/>
            <person name="Baker D."/>
            <person name="Gharbi K."/>
            <person name="Hall N."/>
            <person name="Watson M."/>
            <person name="Adriaenssens E.M."/>
            <person name="Foster-Nyarko E."/>
            <person name="Jarju S."/>
            <person name="Secka A."/>
            <person name="Antonio M."/>
            <person name="Oren A."/>
            <person name="Chaudhuri R.R."/>
            <person name="La Ragione R."/>
            <person name="Hildebrand F."/>
            <person name="Pallen M.J."/>
        </authorList>
    </citation>
    <scope>NUCLEOTIDE SEQUENCE</scope>
    <source>
        <strain evidence="9">ChiHjej13B12-4958</strain>
    </source>
</reference>
<evidence type="ECO:0000256" key="4">
    <source>
        <dbReference type="ARBA" id="ARBA00023139"/>
    </source>
</evidence>
<organism evidence="9 10">
    <name type="scientific">Candidatus Corynebacterium faecigallinarum</name>
    <dbReference type="NCBI Taxonomy" id="2838528"/>
    <lineage>
        <taxon>Bacteria</taxon>
        <taxon>Bacillati</taxon>
        <taxon>Actinomycetota</taxon>
        <taxon>Actinomycetes</taxon>
        <taxon>Mycobacteriales</taxon>
        <taxon>Corynebacteriaceae</taxon>
        <taxon>Corynebacterium</taxon>
    </lineage>
</organism>
<dbReference type="InterPro" id="IPR019606">
    <property type="entry name" value="GerMN"/>
</dbReference>
<keyword evidence="3" id="KW-0472">Membrane</keyword>
<dbReference type="InterPro" id="IPR059026">
    <property type="entry name" value="LpqB_N"/>
</dbReference>
<dbReference type="HAMAP" id="MF_01373">
    <property type="entry name" value="LpqB_lipoprot"/>
    <property type="match status" value="1"/>
</dbReference>
<evidence type="ECO:0000256" key="2">
    <source>
        <dbReference type="ARBA" id="ARBA00022729"/>
    </source>
</evidence>
<evidence type="ECO:0000313" key="9">
    <source>
        <dbReference type="EMBL" id="HJC84982.1"/>
    </source>
</evidence>
<evidence type="ECO:0000259" key="8">
    <source>
        <dbReference type="SMART" id="SM00909"/>
    </source>
</evidence>
<dbReference type="SMART" id="SM00909">
    <property type="entry name" value="Germane"/>
    <property type="match status" value="1"/>
</dbReference>
<proteinExistence type="inferred from homology"/>
<feature type="domain" description="GerMN" evidence="8">
    <location>
        <begin position="204"/>
        <end position="291"/>
    </location>
</feature>
<dbReference type="Pfam" id="PF10646">
    <property type="entry name" value="Germane"/>
    <property type="match status" value="1"/>
</dbReference>
<evidence type="ECO:0000256" key="3">
    <source>
        <dbReference type="ARBA" id="ARBA00023136"/>
    </source>
</evidence>
<sequence length="580" mass="62655">MTRRISTRTVTAAVMVPLMLAPVACTTLPGNSNPQAVSSYAPVPEVEDLPGPDDGQAPDLMLRDFYVAATHPGNNRQAAKEFLTSEAQDSWLDGDSTKILDRIDINATSAVGGDTLTYVVRGTIVGQLGTGGVFQPESTPYQEEIELVRHGDGWRIDSLPDGVVLDRADFQSTYQARNLYFLDPNRNFLVPDRRWIYSEQENIGFSLISLLGWGPQDPMADAADSAFPETNGVKSSVDDDGTFTVELTGVAEMTTGERESLAAQIIWTLAEADIRGPYRILADGVAITDEGREDWTVSDVEDYAPTGEQRSLTQAVQDGAILSVADGVAETIPGWTAQNIAWASTSARTGRIAAVTNDGDDRQELKVGLPGGEPTTLSDARNLTRPSWTGDGRSLYAVADGLRVMKYVSSGSDSQMQRTRVNASSLDSLDIDDARISVFNVTRDGTRAVVLINRRMFIVPIIEESDSAGTTVRLGEPTEIGQRLGDTVQDADWREDGSLLVGTNDQDAPVWTVTSDGSEAAQLSSRNVTPSVIRVAAAGSTLYILDDRAVMELDLESSDTRFWREVSSLQGSRAIPIVPN</sequence>
<accession>A0A9D2QFA5</accession>
<comment type="caution">
    <text evidence="9">The sequence shown here is derived from an EMBL/GenBank/DDBJ whole genome shotgun (WGS) entry which is preliminary data.</text>
</comment>
<dbReference type="GO" id="GO:0005886">
    <property type="term" value="C:plasma membrane"/>
    <property type="evidence" value="ECO:0007669"/>
    <property type="project" value="UniProtKB-SubCell"/>
</dbReference>
<protein>
    <recommendedName>
        <fullName evidence="6">Lipoprotein LpqB</fullName>
    </recommendedName>
</protein>
<gene>
    <name evidence="6" type="primary">lpqB</name>
    <name evidence="9" type="ORF">H9751_05475</name>
</gene>